<keyword evidence="5 7" id="KW-1133">Transmembrane helix</keyword>
<feature type="domain" description="Polysaccharide chain length determinant N-terminal" evidence="8">
    <location>
        <begin position="6"/>
        <end position="98"/>
    </location>
</feature>
<keyword evidence="3" id="KW-1003">Cell membrane</keyword>
<keyword evidence="6 7" id="KW-0472">Membrane</keyword>
<evidence type="ECO:0000313" key="11">
    <source>
        <dbReference type="Proteomes" id="UP001281656"/>
    </source>
</evidence>
<gene>
    <name evidence="10" type="ORF">P8V03_15685</name>
</gene>
<dbReference type="PANTHER" id="PTHR32309">
    <property type="entry name" value="TYROSINE-PROTEIN KINASE"/>
    <property type="match status" value="1"/>
</dbReference>
<dbReference type="InterPro" id="IPR032807">
    <property type="entry name" value="GNVR"/>
</dbReference>
<feature type="domain" description="Tyrosine-protein kinase G-rich" evidence="9">
    <location>
        <begin position="155"/>
        <end position="197"/>
    </location>
</feature>
<evidence type="ECO:0000256" key="2">
    <source>
        <dbReference type="ARBA" id="ARBA00006683"/>
    </source>
</evidence>
<evidence type="ECO:0000256" key="4">
    <source>
        <dbReference type="ARBA" id="ARBA00022692"/>
    </source>
</evidence>
<reference evidence="10 11" key="1">
    <citation type="submission" date="2023-04" db="EMBL/GenBank/DDBJ databases">
        <title>Clostridium tannerae sp. nov., isolated from the fecal material of an alpaca.</title>
        <authorList>
            <person name="Miller S."/>
            <person name="Hendry M."/>
            <person name="King J."/>
            <person name="Sankaranarayanan K."/>
            <person name="Lawson P.A."/>
        </authorList>
    </citation>
    <scope>NUCLEOTIDE SEQUENCE [LARGE SCALE GENOMIC DNA]</scope>
    <source>
        <strain evidence="10 11">A1-XYC3</strain>
    </source>
</reference>
<dbReference type="Pfam" id="PF13807">
    <property type="entry name" value="GNVR"/>
    <property type="match status" value="1"/>
</dbReference>
<evidence type="ECO:0000259" key="8">
    <source>
        <dbReference type="Pfam" id="PF02706"/>
    </source>
</evidence>
<comment type="subcellular location">
    <subcellularLocation>
        <location evidence="1">Cell membrane</location>
        <topology evidence="1">Multi-pass membrane protein</topology>
    </subcellularLocation>
</comment>
<dbReference type="InterPro" id="IPR003856">
    <property type="entry name" value="LPS_length_determ_N"/>
</dbReference>
<proteinExistence type="inferred from homology"/>
<keyword evidence="4 7" id="KW-0812">Transmembrane</keyword>
<feature type="transmembrane region" description="Helical" evidence="7">
    <location>
        <begin position="20"/>
        <end position="42"/>
    </location>
</feature>
<evidence type="ECO:0000313" key="10">
    <source>
        <dbReference type="EMBL" id="MDW8802589.1"/>
    </source>
</evidence>
<feature type="transmembrane region" description="Helical" evidence="7">
    <location>
        <begin position="177"/>
        <end position="198"/>
    </location>
</feature>
<dbReference type="InterPro" id="IPR050445">
    <property type="entry name" value="Bact_polysacc_biosynth/exp"/>
</dbReference>
<evidence type="ECO:0000259" key="9">
    <source>
        <dbReference type="Pfam" id="PF13807"/>
    </source>
</evidence>
<keyword evidence="11" id="KW-1185">Reference proteome</keyword>
<accession>A0ABU4JXF5</accession>
<name>A0ABU4JXF5_9CLOT</name>
<dbReference type="RefSeq" id="WP_318798904.1">
    <property type="nucleotide sequence ID" value="NZ_JARUJP010000023.1"/>
</dbReference>
<evidence type="ECO:0000256" key="5">
    <source>
        <dbReference type="ARBA" id="ARBA00022989"/>
    </source>
</evidence>
<comment type="similarity">
    <text evidence="2">Belongs to the CpsC/CapA family.</text>
</comment>
<dbReference type="PANTHER" id="PTHR32309:SF13">
    <property type="entry name" value="FERRIC ENTEROBACTIN TRANSPORT PROTEIN FEPE"/>
    <property type="match status" value="1"/>
</dbReference>
<sequence length="231" mass="25393">MNEEITLDLRDFFYIIRKRVKMIVGVTVACTLAAGILSFFVIKPTYEAKSTIIVGKPQGNEKNGNVQYNDVMMYQNLVKTYAEIAKSASVSERSAQKLGGSLTSEQLKKITTVTPQQGTQILAITATSKSPEEAVKIVGAVSSTFIEESKRVFPTGGDIQIMDKAKLPEEPIKPKKALNIAIAFFLGLMASVGLTFVLEYMDSTMKTEEDINKYLGLPVIGIIPKNMEQQN</sequence>
<dbReference type="Proteomes" id="UP001281656">
    <property type="component" value="Unassembled WGS sequence"/>
</dbReference>
<evidence type="ECO:0000256" key="7">
    <source>
        <dbReference type="SAM" id="Phobius"/>
    </source>
</evidence>
<evidence type="ECO:0000256" key="6">
    <source>
        <dbReference type="ARBA" id="ARBA00023136"/>
    </source>
</evidence>
<dbReference type="Pfam" id="PF02706">
    <property type="entry name" value="Wzz"/>
    <property type="match status" value="1"/>
</dbReference>
<organism evidence="10 11">
    <name type="scientific">Clostridium tanneri</name>
    <dbReference type="NCBI Taxonomy" id="3037988"/>
    <lineage>
        <taxon>Bacteria</taxon>
        <taxon>Bacillati</taxon>
        <taxon>Bacillota</taxon>
        <taxon>Clostridia</taxon>
        <taxon>Eubacteriales</taxon>
        <taxon>Clostridiaceae</taxon>
        <taxon>Clostridium</taxon>
    </lineage>
</organism>
<dbReference type="EMBL" id="JARUJP010000023">
    <property type="protein sequence ID" value="MDW8802589.1"/>
    <property type="molecule type" value="Genomic_DNA"/>
</dbReference>
<protein>
    <submittedName>
        <fullName evidence="10">Wzz/FepE/Etk N-terminal domain-containing protein</fullName>
    </submittedName>
</protein>
<evidence type="ECO:0000256" key="1">
    <source>
        <dbReference type="ARBA" id="ARBA00004651"/>
    </source>
</evidence>
<comment type="caution">
    <text evidence="10">The sequence shown here is derived from an EMBL/GenBank/DDBJ whole genome shotgun (WGS) entry which is preliminary data.</text>
</comment>
<evidence type="ECO:0000256" key="3">
    <source>
        <dbReference type="ARBA" id="ARBA00022475"/>
    </source>
</evidence>